<dbReference type="InterPro" id="IPR000237">
    <property type="entry name" value="GRIP_dom"/>
</dbReference>
<dbReference type="GO" id="GO:0006888">
    <property type="term" value="P:endoplasmic reticulum to Golgi vesicle-mediated transport"/>
    <property type="evidence" value="ECO:0007669"/>
    <property type="project" value="TreeGrafter"/>
</dbReference>
<evidence type="ECO:0000256" key="1">
    <source>
        <dbReference type="ARBA" id="ARBA00004555"/>
    </source>
</evidence>
<keyword evidence="2" id="KW-0333">Golgi apparatus</keyword>
<evidence type="ECO:0000256" key="3">
    <source>
        <dbReference type="ARBA" id="ARBA00023054"/>
    </source>
</evidence>
<evidence type="ECO:0000259" key="5">
    <source>
        <dbReference type="PROSITE" id="PS50913"/>
    </source>
</evidence>
<dbReference type="Proteomes" id="UP000786811">
    <property type="component" value="Unassembled WGS sequence"/>
</dbReference>
<dbReference type="OrthoDB" id="425925at2759"/>
<gene>
    <name evidence="6" type="ORF">HICCMSTLAB_LOCUS7245</name>
</gene>
<dbReference type="GO" id="GO:0005794">
    <property type="term" value="C:Golgi apparatus"/>
    <property type="evidence" value="ECO:0007669"/>
    <property type="project" value="UniProtKB-SubCell"/>
</dbReference>
<evidence type="ECO:0000313" key="7">
    <source>
        <dbReference type="Proteomes" id="UP000786811"/>
    </source>
</evidence>
<dbReference type="PROSITE" id="PS50913">
    <property type="entry name" value="GRIP"/>
    <property type="match status" value="1"/>
</dbReference>
<dbReference type="EMBL" id="CAJNRD030001120">
    <property type="protein sequence ID" value="CAG5093919.1"/>
    <property type="molecule type" value="Genomic_DNA"/>
</dbReference>
<dbReference type="GO" id="GO:0007030">
    <property type="term" value="P:Golgi organization"/>
    <property type="evidence" value="ECO:0007669"/>
    <property type="project" value="TreeGrafter"/>
</dbReference>
<dbReference type="GO" id="GO:0031267">
    <property type="term" value="F:small GTPase binding"/>
    <property type="evidence" value="ECO:0007669"/>
    <property type="project" value="TreeGrafter"/>
</dbReference>
<evidence type="ECO:0000256" key="2">
    <source>
        <dbReference type="ARBA" id="ARBA00023034"/>
    </source>
</evidence>
<dbReference type="PANTHER" id="PTHR18921">
    <property type="entry name" value="MYOSIN HEAVY CHAIN - RELATED"/>
    <property type="match status" value="1"/>
</dbReference>
<comment type="caution">
    <text evidence="6">The sequence shown here is derived from an EMBL/GenBank/DDBJ whole genome shotgun (WGS) entry which is preliminary data.</text>
</comment>
<dbReference type="Pfam" id="PF10375">
    <property type="entry name" value="GRAB"/>
    <property type="match status" value="1"/>
</dbReference>
<organism evidence="6 7">
    <name type="scientific">Cotesia congregata</name>
    <name type="common">Parasitoid wasp</name>
    <name type="synonym">Apanteles congregatus</name>
    <dbReference type="NCBI Taxonomy" id="51543"/>
    <lineage>
        <taxon>Eukaryota</taxon>
        <taxon>Metazoa</taxon>
        <taxon>Ecdysozoa</taxon>
        <taxon>Arthropoda</taxon>
        <taxon>Hexapoda</taxon>
        <taxon>Insecta</taxon>
        <taxon>Pterygota</taxon>
        <taxon>Neoptera</taxon>
        <taxon>Endopterygota</taxon>
        <taxon>Hymenoptera</taxon>
        <taxon>Apocrita</taxon>
        <taxon>Ichneumonoidea</taxon>
        <taxon>Braconidae</taxon>
        <taxon>Microgastrinae</taxon>
        <taxon>Cotesia</taxon>
    </lineage>
</organism>
<comment type="subcellular location">
    <subcellularLocation>
        <location evidence="1">Golgi apparatus</location>
    </subcellularLocation>
</comment>
<keyword evidence="3" id="KW-0175">Coiled coil</keyword>
<evidence type="ECO:0000313" key="6">
    <source>
        <dbReference type="EMBL" id="CAG5093919.1"/>
    </source>
</evidence>
<keyword evidence="7" id="KW-1185">Reference proteome</keyword>
<protein>
    <submittedName>
        <fullName evidence="6">Similar to TRIP11: Thyroid receptor-interacting protein 11 (Homo sapiens)</fullName>
    </submittedName>
</protein>
<dbReference type="AlphaFoldDB" id="A0A8J2MTC1"/>
<name>A0A8J2MTC1_COTCN</name>
<feature type="region of interest" description="Disordered" evidence="4">
    <location>
        <begin position="121"/>
        <end position="144"/>
    </location>
</feature>
<dbReference type="InterPro" id="IPR019459">
    <property type="entry name" value="GRAB"/>
</dbReference>
<feature type="domain" description="GRIP" evidence="5">
    <location>
        <begin position="26"/>
        <end position="75"/>
    </location>
</feature>
<dbReference type="PANTHER" id="PTHR18921:SF2">
    <property type="entry name" value="THYROID RECEPTOR-INTERACTING PROTEIN 11"/>
    <property type="match status" value="1"/>
</dbReference>
<proteinExistence type="predicted"/>
<sequence>MKKRLISKLNELVNTAEQRIQEAKESGIGKVDKNLVKNLLLGFISASNADKSSVLRVMATVLDFNESERDKSGLNSSNAHGGWFSGLLHGGATKDQEASLSAAFIKFLESESKPVSSVPALPISNTSIRPGHSRQHSTSSNQSGGLLLSNMTLPSFPDFIPSRNTGSILKEVLKDS</sequence>
<accession>A0A8J2MTC1</accession>
<keyword evidence="6" id="KW-0675">Receptor</keyword>
<reference evidence="6" key="1">
    <citation type="submission" date="2021-04" db="EMBL/GenBank/DDBJ databases">
        <authorList>
            <person name="Chebbi M.A.C M."/>
        </authorList>
    </citation>
    <scope>NUCLEOTIDE SEQUENCE</scope>
</reference>
<evidence type="ECO:0000256" key="4">
    <source>
        <dbReference type="SAM" id="MobiDB-lite"/>
    </source>
</evidence>